<dbReference type="EMBL" id="CANHGI010000005">
    <property type="protein sequence ID" value="CAI5453841.1"/>
    <property type="molecule type" value="Genomic_DNA"/>
</dbReference>
<sequence>MRILRKDDICKNQHNWNIKELEDSKTQLAITNNREPLEIRALLQFGSAGRIVRFWMRLDACWMREKTILWNV</sequence>
<reference evidence="1" key="1">
    <citation type="submission" date="2022-11" db="EMBL/GenBank/DDBJ databases">
        <authorList>
            <person name="Kikuchi T."/>
        </authorList>
    </citation>
    <scope>NUCLEOTIDE SEQUENCE</scope>
    <source>
        <strain evidence="1">PS1010</strain>
    </source>
</reference>
<dbReference type="Proteomes" id="UP001152747">
    <property type="component" value="Unassembled WGS sequence"/>
</dbReference>
<proteinExistence type="predicted"/>
<comment type="caution">
    <text evidence="1">The sequence shown here is derived from an EMBL/GenBank/DDBJ whole genome shotgun (WGS) entry which is preliminary data.</text>
</comment>
<keyword evidence="2" id="KW-1185">Reference proteome</keyword>
<organism evidence="1 2">
    <name type="scientific">Caenorhabditis angaria</name>
    <dbReference type="NCBI Taxonomy" id="860376"/>
    <lineage>
        <taxon>Eukaryota</taxon>
        <taxon>Metazoa</taxon>
        <taxon>Ecdysozoa</taxon>
        <taxon>Nematoda</taxon>
        <taxon>Chromadorea</taxon>
        <taxon>Rhabditida</taxon>
        <taxon>Rhabditina</taxon>
        <taxon>Rhabditomorpha</taxon>
        <taxon>Rhabditoidea</taxon>
        <taxon>Rhabditidae</taxon>
        <taxon>Peloderinae</taxon>
        <taxon>Caenorhabditis</taxon>
    </lineage>
</organism>
<accession>A0A9P1J032</accession>
<dbReference type="AlphaFoldDB" id="A0A9P1J032"/>
<evidence type="ECO:0000313" key="2">
    <source>
        <dbReference type="Proteomes" id="UP001152747"/>
    </source>
</evidence>
<gene>
    <name evidence="1" type="ORF">CAMP_LOCUS16478</name>
</gene>
<name>A0A9P1J032_9PELO</name>
<protein>
    <submittedName>
        <fullName evidence="1">Uncharacterized protein</fullName>
    </submittedName>
</protein>
<evidence type="ECO:0000313" key="1">
    <source>
        <dbReference type="EMBL" id="CAI5453841.1"/>
    </source>
</evidence>